<proteinExistence type="predicted"/>
<protein>
    <recommendedName>
        <fullName evidence="2">DUF6545 domain-containing protein</fullName>
    </recommendedName>
</protein>
<accession>A0ABZ1EVW1</accession>
<organism evidence="3 4">
    <name type="scientific">Streptomyces cyaneofuscatus</name>
    <dbReference type="NCBI Taxonomy" id="66883"/>
    <lineage>
        <taxon>Bacteria</taxon>
        <taxon>Bacillati</taxon>
        <taxon>Actinomycetota</taxon>
        <taxon>Actinomycetes</taxon>
        <taxon>Kitasatosporales</taxon>
        <taxon>Streptomycetaceae</taxon>
        <taxon>Streptomyces</taxon>
    </lineage>
</organism>
<keyword evidence="4" id="KW-1185">Reference proteome</keyword>
<keyword evidence="1" id="KW-1133">Transmembrane helix</keyword>
<feature type="transmembrane region" description="Helical" evidence="1">
    <location>
        <begin position="145"/>
        <end position="166"/>
    </location>
</feature>
<evidence type="ECO:0000313" key="3">
    <source>
        <dbReference type="EMBL" id="WSB08274.1"/>
    </source>
</evidence>
<feature type="transmembrane region" description="Helical" evidence="1">
    <location>
        <begin position="73"/>
        <end position="93"/>
    </location>
</feature>
<reference evidence="3 4" key="1">
    <citation type="submission" date="2022-10" db="EMBL/GenBank/DDBJ databases">
        <title>The complete genomes of actinobacterial strains from the NBC collection.</title>
        <authorList>
            <person name="Joergensen T.S."/>
            <person name="Alvarez Arevalo M."/>
            <person name="Sterndorff E.B."/>
            <person name="Faurdal D."/>
            <person name="Vuksanovic O."/>
            <person name="Mourched A.-S."/>
            <person name="Charusanti P."/>
            <person name="Shaw S."/>
            <person name="Blin K."/>
            <person name="Weber T."/>
        </authorList>
    </citation>
    <scope>NUCLEOTIDE SEQUENCE [LARGE SCALE GENOMIC DNA]</scope>
    <source>
        <strain evidence="3 4">NBC 01792</strain>
    </source>
</reference>
<dbReference type="EMBL" id="CP109083">
    <property type="protein sequence ID" value="WSB08274.1"/>
    <property type="molecule type" value="Genomic_DNA"/>
</dbReference>
<evidence type="ECO:0000259" key="2">
    <source>
        <dbReference type="Pfam" id="PF20182"/>
    </source>
</evidence>
<keyword evidence="1" id="KW-0812">Transmembrane</keyword>
<dbReference type="RefSeq" id="WP_326705324.1">
    <property type="nucleotide sequence ID" value="NZ_CP108861.1"/>
</dbReference>
<dbReference type="InterPro" id="IPR046675">
    <property type="entry name" value="DUF6545"/>
</dbReference>
<keyword evidence="1" id="KW-0472">Membrane</keyword>
<feature type="transmembrane region" description="Helical" evidence="1">
    <location>
        <begin position="226"/>
        <end position="245"/>
    </location>
</feature>
<feature type="transmembrane region" description="Helical" evidence="1">
    <location>
        <begin position="35"/>
        <end position="53"/>
    </location>
</feature>
<sequence length="411" mass="44532">MSEDATNLIYMAIAVIETTVAGWKFAALRRDFTPTLFFIASSNLWAAGAFAMASPAAYRAIGDVTGHPSAATLPVYICILFTFAHFHLITMLWYTEQVRLRRHIIGWTGIYASATAAMVVLFTSADLSGPADPLRFNTEFADDPAALLFLAVFLGALSSGTLFTFWRCRRLRLENRGLQHAVKALSISMLFVFGYVVCSVPAIALAATGSHALDTVGVLASTSGSIGALISTYGLSGAAASAWFGERRDHRALHPLWEVVVGGVDAHLAFSSDSRHTTWNVGFNLHRRVIEILDGMRALRPWVVSGFAEAVQDLEKQRLSTGSGVPVTSGEELQAIATAAALRDAAERLDNARRETLPHQPQAPAGLGACLPGENTAAADERIRLLRVARVLYHPMTTEALHRVRRQHVPV</sequence>
<feature type="transmembrane region" description="Helical" evidence="1">
    <location>
        <begin position="105"/>
        <end position="125"/>
    </location>
</feature>
<name>A0ABZ1EVW1_9ACTN</name>
<evidence type="ECO:0000256" key="1">
    <source>
        <dbReference type="SAM" id="Phobius"/>
    </source>
</evidence>
<gene>
    <name evidence="3" type="ORF">OG849_13925</name>
</gene>
<feature type="transmembrane region" description="Helical" evidence="1">
    <location>
        <begin position="6"/>
        <end position="23"/>
    </location>
</feature>
<dbReference type="InterPro" id="IPR050039">
    <property type="entry name" value="MAB_1171c-like"/>
</dbReference>
<dbReference type="NCBIfam" id="NF042915">
    <property type="entry name" value="MAB_1171c_fam"/>
    <property type="match status" value="1"/>
</dbReference>
<dbReference type="Pfam" id="PF20182">
    <property type="entry name" value="DUF6545"/>
    <property type="match status" value="1"/>
</dbReference>
<feature type="transmembrane region" description="Helical" evidence="1">
    <location>
        <begin position="187"/>
        <end position="206"/>
    </location>
</feature>
<dbReference type="Proteomes" id="UP001356428">
    <property type="component" value="Chromosome"/>
</dbReference>
<evidence type="ECO:0000313" key="4">
    <source>
        <dbReference type="Proteomes" id="UP001356428"/>
    </source>
</evidence>
<feature type="domain" description="DUF6545" evidence="2">
    <location>
        <begin position="242"/>
        <end position="392"/>
    </location>
</feature>